<dbReference type="RefSeq" id="WP_067183749.1">
    <property type="nucleotide sequence ID" value="NZ_CP012199.1"/>
</dbReference>
<dbReference type="PANTHER" id="PTHR34477">
    <property type="entry name" value="UPF0213 PROTEIN YHBQ"/>
    <property type="match status" value="1"/>
</dbReference>
<dbReference type="InterPro" id="IPR000305">
    <property type="entry name" value="GIY-YIG_endonuc"/>
</dbReference>
<proteinExistence type="inferred from homology"/>
<dbReference type="Proteomes" id="UP000058599">
    <property type="component" value="Chromosome"/>
</dbReference>
<dbReference type="PROSITE" id="PS50164">
    <property type="entry name" value="GIY_YIG"/>
    <property type="match status" value="1"/>
</dbReference>
<dbReference type="AlphaFoldDB" id="A0AA86L473"/>
<protein>
    <submittedName>
        <fullName evidence="3">Excinuclease ABC C subunit domain protein</fullName>
    </submittedName>
</protein>
<reference evidence="3 4" key="1">
    <citation type="journal article" date="2016" name="BMC Genomics">
        <title>Genomic analysis of the nitrate-respiring Sphingopyxis granuli (formerly Sphingomonas macrogoltabida) strain TFA.</title>
        <authorList>
            <person name="Garcia-Romero I."/>
            <person name="Perez-Pulido A.J."/>
            <person name="Gonzalez-Flores Y.E."/>
            <person name="Reyes-Ramirez F."/>
            <person name="Santero E."/>
            <person name="Floriano B."/>
        </authorList>
    </citation>
    <scope>NUCLEOTIDE SEQUENCE [LARGE SCALE GENOMIC DNA]</scope>
    <source>
        <strain evidence="3 4">TFA</strain>
    </source>
</reference>
<dbReference type="PANTHER" id="PTHR34477:SF5">
    <property type="entry name" value="BSL5627 PROTEIN"/>
    <property type="match status" value="1"/>
</dbReference>
<feature type="domain" description="GIY-YIG" evidence="2">
    <location>
        <begin position="1"/>
        <end position="76"/>
    </location>
</feature>
<dbReference type="KEGG" id="sgi:SGRAN_2284"/>
<dbReference type="InterPro" id="IPR050190">
    <property type="entry name" value="UPF0213_domain"/>
</dbReference>
<evidence type="ECO:0000313" key="3">
    <source>
        <dbReference type="EMBL" id="AMG74650.1"/>
    </source>
</evidence>
<dbReference type="Gene3D" id="3.40.1440.10">
    <property type="entry name" value="GIY-YIG endonuclease"/>
    <property type="match status" value="1"/>
</dbReference>
<comment type="similarity">
    <text evidence="1">Belongs to the UPF0213 family.</text>
</comment>
<dbReference type="Pfam" id="PF01541">
    <property type="entry name" value="GIY-YIG"/>
    <property type="match status" value="1"/>
</dbReference>
<dbReference type="CDD" id="cd10448">
    <property type="entry name" value="GIY-YIG_unchar_3"/>
    <property type="match status" value="1"/>
</dbReference>
<name>A0AA86L473_9SPHN</name>
<dbReference type="SUPFAM" id="SSF82771">
    <property type="entry name" value="GIY-YIG endonuclease"/>
    <property type="match status" value="1"/>
</dbReference>
<accession>A0AA86L473</accession>
<keyword evidence="4" id="KW-1185">Reference proteome</keyword>
<dbReference type="SMART" id="SM00465">
    <property type="entry name" value="GIYc"/>
    <property type="match status" value="1"/>
</dbReference>
<gene>
    <name evidence="3" type="ORF">SGRAN_2284</name>
</gene>
<sequence>MYYVYIMASQKNGTIYIGVTNDIIRRTYEHREGQLTGFSQKYRVKHLVHYEEFQDIRDAIQREKRLKKWNRAWKIQLIETQNPDWRDLWFDLNR</sequence>
<dbReference type="EMBL" id="CP012199">
    <property type="protein sequence ID" value="AMG74650.1"/>
    <property type="molecule type" value="Genomic_DNA"/>
</dbReference>
<dbReference type="InterPro" id="IPR035901">
    <property type="entry name" value="GIY-YIG_endonuc_sf"/>
</dbReference>
<evidence type="ECO:0000259" key="2">
    <source>
        <dbReference type="PROSITE" id="PS50164"/>
    </source>
</evidence>
<organism evidence="3 4">
    <name type="scientific">Sphingopyxis granuli</name>
    <dbReference type="NCBI Taxonomy" id="267128"/>
    <lineage>
        <taxon>Bacteria</taxon>
        <taxon>Pseudomonadati</taxon>
        <taxon>Pseudomonadota</taxon>
        <taxon>Alphaproteobacteria</taxon>
        <taxon>Sphingomonadales</taxon>
        <taxon>Sphingomonadaceae</taxon>
        <taxon>Sphingopyxis</taxon>
    </lineage>
</organism>
<evidence type="ECO:0000256" key="1">
    <source>
        <dbReference type="ARBA" id="ARBA00007435"/>
    </source>
</evidence>
<evidence type="ECO:0000313" key="4">
    <source>
        <dbReference type="Proteomes" id="UP000058599"/>
    </source>
</evidence>